<evidence type="ECO:0000256" key="3">
    <source>
        <dbReference type="ARBA" id="ARBA00022806"/>
    </source>
</evidence>
<dbReference type="SMART" id="SM00487">
    <property type="entry name" value="DEXDc"/>
    <property type="match status" value="1"/>
</dbReference>
<name>A0A839IY45_9GAMM</name>
<dbReference type="SMART" id="SM00490">
    <property type="entry name" value="HELICc"/>
    <property type="match status" value="1"/>
</dbReference>
<dbReference type="InterPro" id="IPR001650">
    <property type="entry name" value="Helicase_C-like"/>
</dbReference>
<evidence type="ECO:0000256" key="5">
    <source>
        <dbReference type="ARBA" id="ARBA00038437"/>
    </source>
</evidence>
<dbReference type="Gene3D" id="3.40.50.300">
    <property type="entry name" value="P-loop containing nucleotide triphosphate hydrolases"/>
    <property type="match status" value="2"/>
</dbReference>
<dbReference type="PANTHER" id="PTHR47959">
    <property type="entry name" value="ATP-DEPENDENT RNA HELICASE RHLE-RELATED"/>
    <property type="match status" value="1"/>
</dbReference>
<evidence type="ECO:0000256" key="1">
    <source>
        <dbReference type="ARBA" id="ARBA00022741"/>
    </source>
</evidence>
<gene>
    <name evidence="12" type="ORF">H4O21_20560</name>
</gene>
<dbReference type="AlphaFoldDB" id="A0A839IY45"/>
<dbReference type="PANTHER" id="PTHR47959:SF11">
    <property type="entry name" value="ATP-DEPENDENT RNA HELICASE DEAD BOX FAMILY"/>
    <property type="match status" value="1"/>
</dbReference>
<dbReference type="GO" id="GO:0005829">
    <property type="term" value="C:cytosol"/>
    <property type="evidence" value="ECO:0007669"/>
    <property type="project" value="TreeGrafter"/>
</dbReference>
<feature type="compositionally biased region" description="Polar residues" evidence="8">
    <location>
        <begin position="459"/>
        <end position="468"/>
    </location>
</feature>
<feature type="short sequence motif" description="Q motif" evidence="6">
    <location>
        <begin position="1"/>
        <end position="29"/>
    </location>
</feature>
<evidence type="ECO:0000259" key="11">
    <source>
        <dbReference type="PROSITE" id="PS51195"/>
    </source>
</evidence>
<feature type="domain" description="DEAD-box RNA helicase Q" evidence="11">
    <location>
        <begin position="1"/>
        <end position="29"/>
    </location>
</feature>
<dbReference type="GO" id="GO:0003724">
    <property type="term" value="F:RNA helicase activity"/>
    <property type="evidence" value="ECO:0007669"/>
    <property type="project" value="InterPro"/>
</dbReference>
<feature type="compositionally biased region" description="Basic and acidic residues" evidence="8">
    <location>
        <begin position="442"/>
        <end position="456"/>
    </location>
</feature>
<evidence type="ECO:0000259" key="10">
    <source>
        <dbReference type="PROSITE" id="PS51194"/>
    </source>
</evidence>
<proteinExistence type="inferred from homology"/>
<dbReference type="InterPro" id="IPR000629">
    <property type="entry name" value="RNA-helicase_DEAD-box_CS"/>
</dbReference>
<keyword evidence="13" id="KW-1185">Reference proteome</keyword>
<dbReference type="Pfam" id="PF00270">
    <property type="entry name" value="DEAD"/>
    <property type="match status" value="1"/>
</dbReference>
<dbReference type="PROSITE" id="PS51192">
    <property type="entry name" value="HELICASE_ATP_BIND_1"/>
    <property type="match status" value="1"/>
</dbReference>
<evidence type="ECO:0000256" key="7">
    <source>
        <dbReference type="RuleBase" id="RU000492"/>
    </source>
</evidence>
<dbReference type="CDD" id="cd00268">
    <property type="entry name" value="DEADc"/>
    <property type="match status" value="1"/>
</dbReference>
<dbReference type="InterPro" id="IPR044742">
    <property type="entry name" value="DEAD/DEAH_RhlB"/>
</dbReference>
<dbReference type="EMBL" id="JACJFM010000041">
    <property type="protein sequence ID" value="MBB1489006.1"/>
    <property type="molecule type" value="Genomic_DNA"/>
</dbReference>
<feature type="region of interest" description="Disordered" evidence="8">
    <location>
        <begin position="391"/>
        <end position="484"/>
    </location>
</feature>
<evidence type="ECO:0000259" key="9">
    <source>
        <dbReference type="PROSITE" id="PS51192"/>
    </source>
</evidence>
<feature type="domain" description="Helicase C-terminal" evidence="10">
    <location>
        <begin position="217"/>
        <end position="388"/>
    </location>
</feature>
<keyword evidence="2 7" id="KW-0378">Hydrolase</keyword>
<feature type="domain" description="Helicase ATP-binding" evidence="9">
    <location>
        <begin position="32"/>
        <end position="206"/>
    </location>
</feature>
<accession>A0A839IY45</accession>
<dbReference type="InterPro" id="IPR014014">
    <property type="entry name" value="RNA_helicase_DEAD_Q_motif"/>
</dbReference>
<dbReference type="GO" id="GO:0005524">
    <property type="term" value="F:ATP binding"/>
    <property type="evidence" value="ECO:0007669"/>
    <property type="project" value="UniProtKB-KW"/>
</dbReference>
<dbReference type="CDD" id="cd18787">
    <property type="entry name" value="SF2_C_DEAD"/>
    <property type="match status" value="1"/>
</dbReference>
<comment type="caution">
    <text evidence="12">The sequence shown here is derived from an EMBL/GenBank/DDBJ whole genome shotgun (WGS) entry which is preliminary data.</text>
</comment>
<feature type="compositionally biased region" description="Basic residues" evidence="8">
    <location>
        <begin position="425"/>
        <end position="441"/>
    </location>
</feature>
<protein>
    <submittedName>
        <fullName evidence="12">DEAD/DEAH box helicase</fullName>
    </submittedName>
</protein>
<dbReference type="GO" id="GO:0016787">
    <property type="term" value="F:hydrolase activity"/>
    <property type="evidence" value="ECO:0007669"/>
    <property type="project" value="UniProtKB-KW"/>
</dbReference>
<evidence type="ECO:0000256" key="4">
    <source>
        <dbReference type="ARBA" id="ARBA00022840"/>
    </source>
</evidence>
<dbReference type="PROSITE" id="PS51195">
    <property type="entry name" value="Q_MOTIF"/>
    <property type="match status" value="1"/>
</dbReference>
<dbReference type="PROSITE" id="PS00039">
    <property type="entry name" value="DEAD_ATP_HELICASE"/>
    <property type="match status" value="1"/>
</dbReference>
<dbReference type="Proteomes" id="UP000565262">
    <property type="component" value="Unassembled WGS sequence"/>
</dbReference>
<evidence type="ECO:0000256" key="2">
    <source>
        <dbReference type="ARBA" id="ARBA00022801"/>
    </source>
</evidence>
<dbReference type="InterPro" id="IPR011545">
    <property type="entry name" value="DEAD/DEAH_box_helicase_dom"/>
</dbReference>
<evidence type="ECO:0000256" key="6">
    <source>
        <dbReference type="PROSITE-ProRule" id="PRU00552"/>
    </source>
</evidence>
<dbReference type="Pfam" id="PF00271">
    <property type="entry name" value="Helicase_C"/>
    <property type="match status" value="1"/>
</dbReference>
<dbReference type="RefSeq" id="WP_182810778.1">
    <property type="nucleotide sequence ID" value="NZ_JACJFM010000041.1"/>
</dbReference>
<dbReference type="SUPFAM" id="SSF52540">
    <property type="entry name" value="P-loop containing nucleoside triphosphate hydrolases"/>
    <property type="match status" value="1"/>
</dbReference>
<evidence type="ECO:0000313" key="13">
    <source>
        <dbReference type="Proteomes" id="UP000565262"/>
    </source>
</evidence>
<keyword evidence="3 7" id="KW-0347">Helicase</keyword>
<reference evidence="12 13" key="1">
    <citation type="submission" date="2020-08" db="EMBL/GenBank/DDBJ databases">
        <title>Oceanospirillum sp. nov. isolated from marine sediment.</title>
        <authorList>
            <person name="Ji X."/>
        </authorList>
    </citation>
    <scope>NUCLEOTIDE SEQUENCE [LARGE SCALE GENOMIC DNA]</scope>
    <source>
        <strain evidence="12 13">D5</strain>
    </source>
</reference>
<organism evidence="12 13">
    <name type="scientific">Oceanospirillum sediminis</name>
    <dbReference type="NCBI Taxonomy" id="2760088"/>
    <lineage>
        <taxon>Bacteria</taxon>
        <taxon>Pseudomonadati</taxon>
        <taxon>Pseudomonadota</taxon>
        <taxon>Gammaproteobacteria</taxon>
        <taxon>Oceanospirillales</taxon>
        <taxon>Oceanospirillaceae</taxon>
        <taxon>Oceanospirillum</taxon>
    </lineage>
</organism>
<sequence>MTFSISGLSESILSAVREQGYNEPTPIQAQAIPAILAGQDVIAEAQTGSGKTAAFLLPVLEQLSKGETQKAKRIRALVLAPTRELALQVNDACRVYSQNLELTSMAMFGGVDAEEQKQGLIDGVDVLIATPGRLLDMIYQKAIRFDELDVLILDEADRMLDMGFISDIRKILERLPEQCQSLLFSATMSDGVQQLAQTLTSDAVSFSVADDPSARPRIEQWLVTVDKDQKSALLSHLITDLQWQQALIFIRTKHGAAKLADQLAKRGIQAEAIHGDRSQAVRTQLLDDFRSGKLSFLIATGVAARGIDIDLLERVVNYDLPDDSEDYIHRIGRTGRAGASGQAISLLSKDDFKRLCAIESRLGHLLERREVEGFIPRKAVPVSILNYVPKHKREGNEAGTSGDDRNKGKRRSSGGSGAGKSNAGGRRHTGDKHGSGQKRANRRSDQDRSKGTDRKPAVNSGNKTNNSDPWAAWNDKKDRKLDRS</sequence>
<feature type="compositionally biased region" description="Basic and acidic residues" evidence="8">
    <location>
        <begin position="474"/>
        <end position="484"/>
    </location>
</feature>
<dbReference type="GO" id="GO:0003676">
    <property type="term" value="F:nucleic acid binding"/>
    <property type="evidence" value="ECO:0007669"/>
    <property type="project" value="InterPro"/>
</dbReference>
<dbReference type="InterPro" id="IPR050079">
    <property type="entry name" value="DEAD_box_RNA_helicase"/>
</dbReference>
<dbReference type="InterPro" id="IPR014001">
    <property type="entry name" value="Helicase_ATP-bd"/>
</dbReference>
<keyword evidence="1 7" id="KW-0547">Nucleotide-binding</keyword>
<dbReference type="InterPro" id="IPR027417">
    <property type="entry name" value="P-loop_NTPase"/>
</dbReference>
<evidence type="ECO:0000256" key="8">
    <source>
        <dbReference type="SAM" id="MobiDB-lite"/>
    </source>
</evidence>
<comment type="similarity">
    <text evidence="5 7">Belongs to the DEAD box helicase family.</text>
</comment>
<evidence type="ECO:0000313" key="12">
    <source>
        <dbReference type="EMBL" id="MBB1489006.1"/>
    </source>
</evidence>
<dbReference type="PROSITE" id="PS51194">
    <property type="entry name" value="HELICASE_CTER"/>
    <property type="match status" value="1"/>
</dbReference>
<keyword evidence="4 7" id="KW-0067">ATP-binding</keyword>